<organism evidence="2 3">
    <name type="scientific">Finegoldia magna</name>
    <name type="common">Peptostreptococcus magnus</name>
    <dbReference type="NCBI Taxonomy" id="1260"/>
    <lineage>
        <taxon>Bacteria</taxon>
        <taxon>Bacillati</taxon>
        <taxon>Bacillota</taxon>
        <taxon>Tissierellia</taxon>
        <taxon>Tissierellales</taxon>
        <taxon>Peptoniphilaceae</taxon>
        <taxon>Finegoldia</taxon>
    </lineage>
</organism>
<dbReference type="EMBL" id="NDYC01000004">
    <property type="protein sequence ID" value="OXZ29182.1"/>
    <property type="molecule type" value="Genomic_DNA"/>
</dbReference>
<name>A0A233V9X0_FINMA</name>
<evidence type="ECO:0000313" key="3">
    <source>
        <dbReference type="Proteomes" id="UP000215413"/>
    </source>
</evidence>
<proteinExistence type="predicted"/>
<accession>A0A233V9X0</accession>
<evidence type="ECO:0000259" key="1">
    <source>
        <dbReference type="Pfam" id="PF00857"/>
    </source>
</evidence>
<dbReference type="InterPro" id="IPR036380">
    <property type="entry name" value="Isochorismatase-like_sf"/>
</dbReference>
<dbReference type="Pfam" id="PF00857">
    <property type="entry name" value="Isochorismatase"/>
    <property type="match status" value="1"/>
</dbReference>
<dbReference type="PANTHER" id="PTHR14119">
    <property type="entry name" value="HYDROLASE"/>
    <property type="match status" value="1"/>
</dbReference>
<dbReference type="RefSeq" id="WP_094205123.1">
    <property type="nucleotide sequence ID" value="NZ_NDYC01000004.1"/>
</dbReference>
<dbReference type="Gene3D" id="3.40.50.850">
    <property type="entry name" value="Isochorismatase-like"/>
    <property type="match status" value="1"/>
</dbReference>
<dbReference type="InterPro" id="IPR000868">
    <property type="entry name" value="Isochorismatase-like_dom"/>
</dbReference>
<dbReference type="PANTHER" id="PTHR14119:SF3">
    <property type="entry name" value="ISOCHORISMATASE DOMAIN-CONTAINING PROTEIN 2"/>
    <property type="match status" value="1"/>
</dbReference>
<reference evidence="3" key="1">
    <citation type="submission" date="2017-04" db="EMBL/GenBank/DDBJ databases">
        <title>Finegoldia magna isolated from orthopedic joint implant-associated infections.</title>
        <authorList>
            <person name="Bjorklund S."/>
            <person name="Bruggemann H."/>
            <person name="Jensen A."/>
            <person name="Hellmark B."/>
            <person name="Soderquist B."/>
        </authorList>
    </citation>
    <scope>NUCLEOTIDE SEQUENCE [LARGE SCALE GENOMIC DNA]</scope>
    <source>
        <strain evidence="3">CCUG 54800</strain>
    </source>
</reference>
<dbReference type="SUPFAM" id="SSF52499">
    <property type="entry name" value="Isochorismatase-like hydrolases"/>
    <property type="match status" value="1"/>
</dbReference>
<sequence>MEKFNVNKDDMIILLIDLQEKLVPVLHDNEYVLNHTKAVLEMARIYDIPVITTRQYPKGLGDTVECLKQYETKVFDKVDFTAKLDDVMNEIEKTGRKQIVVVGAEAHICVYQTIRDLIDEYKMIVLEDCVTGRRVENKMNAIQNFREMDCLVINSETLIFDILKRAGSPEFKTLSKLIK</sequence>
<dbReference type="Proteomes" id="UP000215413">
    <property type="component" value="Unassembled WGS sequence"/>
</dbReference>
<evidence type="ECO:0000313" key="2">
    <source>
        <dbReference type="EMBL" id="OXZ29182.1"/>
    </source>
</evidence>
<dbReference type="InterPro" id="IPR050993">
    <property type="entry name" value="Isochorismatase_domain"/>
</dbReference>
<comment type="caution">
    <text evidence="2">The sequence shown here is derived from an EMBL/GenBank/DDBJ whole genome shotgun (WGS) entry which is preliminary data.</text>
</comment>
<protein>
    <submittedName>
        <fullName evidence="2">Isochorismatase</fullName>
    </submittedName>
</protein>
<dbReference type="AlphaFoldDB" id="A0A233V9X0"/>
<gene>
    <name evidence="2" type="ORF">B9N49_00740</name>
</gene>
<feature type="domain" description="Isochorismatase-like" evidence="1">
    <location>
        <begin position="12"/>
        <end position="155"/>
    </location>
</feature>